<proteinExistence type="predicted"/>
<organism evidence="1">
    <name type="scientific">Tanacetum cinerariifolium</name>
    <name type="common">Dalmatian daisy</name>
    <name type="synonym">Chrysanthemum cinerariifolium</name>
    <dbReference type="NCBI Taxonomy" id="118510"/>
    <lineage>
        <taxon>Eukaryota</taxon>
        <taxon>Viridiplantae</taxon>
        <taxon>Streptophyta</taxon>
        <taxon>Embryophyta</taxon>
        <taxon>Tracheophyta</taxon>
        <taxon>Spermatophyta</taxon>
        <taxon>Magnoliopsida</taxon>
        <taxon>eudicotyledons</taxon>
        <taxon>Gunneridae</taxon>
        <taxon>Pentapetalae</taxon>
        <taxon>asterids</taxon>
        <taxon>campanulids</taxon>
        <taxon>Asterales</taxon>
        <taxon>Asteraceae</taxon>
        <taxon>Asteroideae</taxon>
        <taxon>Anthemideae</taxon>
        <taxon>Anthemidinae</taxon>
        <taxon>Tanacetum</taxon>
    </lineage>
</organism>
<comment type="caution">
    <text evidence="1">The sequence shown here is derived from an EMBL/GenBank/DDBJ whole genome shotgun (WGS) entry which is preliminary data.</text>
</comment>
<evidence type="ECO:0008006" key="2">
    <source>
        <dbReference type="Google" id="ProtNLM"/>
    </source>
</evidence>
<dbReference type="InterPro" id="IPR043502">
    <property type="entry name" value="DNA/RNA_pol_sf"/>
</dbReference>
<name>A0A6L2LPQ5_TANCI</name>
<gene>
    <name evidence="1" type="ORF">Tci_035759</name>
</gene>
<dbReference type="InterPro" id="IPR021109">
    <property type="entry name" value="Peptidase_aspartic_dom_sf"/>
</dbReference>
<evidence type="ECO:0000313" key="1">
    <source>
        <dbReference type="EMBL" id="GEU63781.1"/>
    </source>
</evidence>
<dbReference type="PANTHER" id="PTHR33067">
    <property type="entry name" value="RNA-DIRECTED DNA POLYMERASE-RELATED"/>
    <property type="match status" value="1"/>
</dbReference>
<dbReference type="PANTHER" id="PTHR33067:SF35">
    <property type="entry name" value="ASPARTIC PEPTIDASE DDI1-TYPE DOMAIN-CONTAINING PROTEIN"/>
    <property type="match status" value="1"/>
</dbReference>
<dbReference type="AlphaFoldDB" id="A0A6L2LPQ5"/>
<protein>
    <recommendedName>
        <fullName evidence="2">Reverse transcriptase domain-containing protein</fullName>
    </recommendedName>
</protein>
<reference evidence="1" key="1">
    <citation type="journal article" date="2019" name="Sci. Rep.">
        <title>Draft genome of Tanacetum cinerariifolium, the natural source of mosquito coil.</title>
        <authorList>
            <person name="Yamashiro T."/>
            <person name="Shiraishi A."/>
            <person name="Satake H."/>
            <person name="Nakayama K."/>
        </authorList>
    </citation>
    <scope>NUCLEOTIDE SEQUENCE</scope>
</reference>
<accession>A0A6L2LPQ5</accession>
<dbReference type="Gene3D" id="2.40.70.10">
    <property type="entry name" value="Acid Proteases"/>
    <property type="match status" value="1"/>
</dbReference>
<sequence>MILELTDRSIKYPRGIAEDVLIKIDKFVLPIDFVILYMREDSRILIILRRPFLATARAMIDVFNKKITLRVGSEEVIFNVDQSMKNPRTEDDECYGIDNLDKVIQSATQELLDDDQLNNNLEEGIDLLDFEKCDDSSDSKTHIRCIEQMNTPYSQETQKREGTHNEHLYSASANEIDEKRPELKGMPHHLEYAYLKGDESCPVIISSKLIEKDKVSLPQVLEKRKGVIAWKMSNIKGISPSFCTPKILMEESFKPIIQPQRRLNLKFQDVVKNEIVRLLDLGLIYSISDSPWGSFKFQSHQKIKRKQLLLVLMELLPTGGCRLDCATL</sequence>
<dbReference type="Gene3D" id="3.10.10.10">
    <property type="entry name" value="HIV Type 1 Reverse Transcriptase, subunit A, domain 1"/>
    <property type="match status" value="1"/>
</dbReference>
<dbReference type="EMBL" id="BKCJ010004909">
    <property type="protein sequence ID" value="GEU63781.1"/>
    <property type="molecule type" value="Genomic_DNA"/>
</dbReference>
<dbReference type="SUPFAM" id="SSF56672">
    <property type="entry name" value="DNA/RNA polymerases"/>
    <property type="match status" value="1"/>
</dbReference>